<organism evidence="3 4">
    <name type="scientific">Sesamum alatum</name>
    <dbReference type="NCBI Taxonomy" id="300844"/>
    <lineage>
        <taxon>Eukaryota</taxon>
        <taxon>Viridiplantae</taxon>
        <taxon>Streptophyta</taxon>
        <taxon>Embryophyta</taxon>
        <taxon>Tracheophyta</taxon>
        <taxon>Spermatophyta</taxon>
        <taxon>Magnoliopsida</taxon>
        <taxon>eudicotyledons</taxon>
        <taxon>Gunneridae</taxon>
        <taxon>Pentapetalae</taxon>
        <taxon>asterids</taxon>
        <taxon>lamiids</taxon>
        <taxon>Lamiales</taxon>
        <taxon>Pedaliaceae</taxon>
        <taxon>Sesamum</taxon>
    </lineage>
</organism>
<name>A0AAE2C9N0_9LAMI</name>
<keyword evidence="2" id="KW-0732">Signal</keyword>
<evidence type="ECO:0000313" key="4">
    <source>
        <dbReference type="Proteomes" id="UP001293254"/>
    </source>
</evidence>
<accession>A0AAE2C9N0</accession>
<keyword evidence="4" id="KW-1185">Reference proteome</keyword>
<comment type="caution">
    <text evidence="3">The sequence shown here is derived from an EMBL/GenBank/DDBJ whole genome shotgun (WGS) entry which is preliminary data.</text>
</comment>
<gene>
    <name evidence="3" type="ORF">Salat_2835900</name>
</gene>
<protein>
    <recommendedName>
        <fullName evidence="5">Glycine-rich protein</fullName>
    </recommendedName>
</protein>
<feature type="region of interest" description="Disordered" evidence="1">
    <location>
        <begin position="91"/>
        <end position="113"/>
    </location>
</feature>
<feature type="chain" id="PRO_5042012821" description="Glycine-rich protein" evidence="2">
    <location>
        <begin position="30"/>
        <end position="113"/>
    </location>
</feature>
<evidence type="ECO:0008006" key="5">
    <source>
        <dbReference type="Google" id="ProtNLM"/>
    </source>
</evidence>
<evidence type="ECO:0000313" key="3">
    <source>
        <dbReference type="EMBL" id="KAK4414229.1"/>
    </source>
</evidence>
<proteinExistence type="predicted"/>
<sequence length="113" mass="11917">MATEVERRRGICFSFLSMILIGWTGVAHGGEEGVHGQLVTVGLSAAEEGRKNGGWWWRVSRGVGEQGRGRIGCGGVDVWLATVDEVRVSGGEGDDEFQAATGGGRSKGVGWGR</sequence>
<feature type="compositionally biased region" description="Gly residues" evidence="1">
    <location>
        <begin position="101"/>
        <end position="113"/>
    </location>
</feature>
<dbReference type="AlphaFoldDB" id="A0AAE2C9N0"/>
<evidence type="ECO:0000256" key="2">
    <source>
        <dbReference type="SAM" id="SignalP"/>
    </source>
</evidence>
<reference evidence="3" key="1">
    <citation type="submission" date="2020-06" db="EMBL/GenBank/DDBJ databases">
        <authorList>
            <person name="Li T."/>
            <person name="Hu X."/>
            <person name="Zhang T."/>
            <person name="Song X."/>
            <person name="Zhang H."/>
            <person name="Dai N."/>
            <person name="Sheng W."/>
            <person name="Hou X."/>
            <person name="Wei L."/>
        </authorList>
    </citation>
    <scope>NUCLEOTIDE SEQUENCE</scope>
    <source>
        <strain evidence="3">3651</strain>
        <tissue evidence="3">Leaf</tissue>
    </source>
</reference>
<dbReference type="EMBL" id="JACGWO010000012">
    <property type="protein sequence ID" value="KAK4414229.1"/>
    <property type="molecule type" value="Genomic_DNA"/>
</dbReference>
<feature type="signal peptide" evidence="2">
    <location>
        <begin position="1"/>
        <end position="29"/>
    </location>
</feature>
<dbReference type="Proteomes" id="UP001293254">
    <property type="component" value="Unassembled WGS sequence"/>
</dbReference>
<evidence type="ECO:0000256" key="1">
    <source>
        <dbReference type="SAM" id="MobiDB-lite"/>
    </source>
</evidence>
<reference evidence="3" key="2">
    <citation type="journal article" date="2024" name="Plant">
        <title>Genomic evolution and insights into agronomic trait innovations of Sesamum species.</title>
        <authorList>
            <person name="Miao H."/>
            <person name="Wang L."/>
            <person name="Qu L."/>
            <person name="Liu H."/>
            <person name="Sun Y."/>
            <person name="Le M."/>
            <person name="Wang Q."/>
            <person name="Wei S."/>
            <person name="Zheng Y."/>
            <person name="Lin W."/>
            <person name="Duan Y."/>
            <person name="Cao H."/>
            <person name="Xiong S."/>
            <person name="Wang X."/>
            <person name="Wei L."/>
            <person name="Li C."/>
            <person name="Ma Q."/>
            <person name="Ju M."/>
            <person name="Zhao R."/>
            <person name="Li G."/>
            <person name="Mu C."/>
            <person name="Tian Q."/>
            <person name="Mei H."/>
            <person name="Zhang T."/>
            <person name="Gao T."/>
            <person name="Zhang H."/>
        </authorList>
    </citation>
    <scope>NUCLEOTIDE SEQUENCE</scope>
    <source>
        <strain evidence="3">3651</strain>
    </source>
</reference>